<proteinExistence type="predicted"/>
<comment type="caution">
    <text evidence="5">The sequence shown here is derived from an EMBL/GenBank/DDBJ whole genome shotgun (WGS) entry which is preliminary data.</text>
</comment>
<evidence type="ECO:0000256" key="2">
    <source>
        <dbReference type="ARBA" id="ARBA00023125"/>
    </source>
</evidence>
<dbReference type="PANTHER" id="PTHR43132">
    <property type="entry name" value="ARSENICAL RESISTANCE OPERON REPRESSOR ARSR-RELATED"/>
    <property type="match status" value="1"/>
</dbReference>
<dbReference type="InterPro" id="IPR001845">
    <property type="entry name" value="HTH_ArsR_DNA-bd_dom"/>
</dbReference>
<evidence type="ECO:0000313" key="5">
    <source>
        <dbReference type="EMBL" id="MBB4734745.1"/>
    </source>
</evidence>
<dbReference type="EMBL" id="JACHNA010000001">
    <property type="protein sequence ID" value="MBB4734745.1"/>
    <property type="molecule type" value="Genomic_DNA"/>
</dbReference>
<dbReference type="SUPFAM" id="SSF46785">
    <property type="entry name" value="Winged helix' DNA-binding domain"/>
    <property type="match status" value="1"/>
</dbReference>
<evidence type="ECO:0000259" key="4">
    <source>
        <dbReference type="PROSITE" id="PS50987"/>
    </source>
</evidence>
<dbReference type="PRINTS" id="PR00778">
    <property type="entry name" value="HTHARSR"/>
</dbReference>
<keyword evidence="3" id="KW-0804">Transcription</keyword>
<dbReference type="Proteomes" id="UP000540191">
    <property type="component" value="Unassembled WGS sequence"/>
</dbReference>
<dbReference type="Pfam" id="PF01022">
    <property type="entry name" value="HTH_5"/>
    <property type="match status" value="1"/>
</dbReference>
<dbReference type="GO" id="GO:0003677">
    <property type="term" value="F:DNA binding"/>
    <property type="evidence" value="ECO:0007669"/>
    <property type="project" value="UniProtKB-KW"/>
</dbReference>
<dbReference type="RefSeq" id="WP_246418674.1">
    <property type="nucleotide sequence ID" value="NZ_JACHNA010000001.1"/>
</dbReference>
<evidence type="ECO:0000313" key="6">
    <source>
        <dbReference type="Proteomes" id="UP000540191"/>
    </source>
</evidence>
<keyword evidence="1" id="KW-0805">Transcription regulation</keyword>
<dbReference type="InterPro" id="IPR051011">
    <property type="entry name" value="Metal_resp_trans_reg"/>
</dbReference>
<evidence type="ECO:0000256" key="1">
    <source>
        <dbReference type="ARBA" id="ARBA00023015"/>
    </source>
</evidence>
<accession>A0A7W7M247</accession>
<name>A0A7W7M247_9MICC</name>
<dbReference type="SMART" id="SM00418">
    <property type="entry name" value="HTH_ARSR"/>
    <property type="match status" value="1"/>
</dbReference>
<dbReference type="PANTHER" id="PTHR43132:SF2">
    <property type="entry name" value="ARSENICAL RESISTANCE OPERON REPRESSOR ARSR-RELATED"/>
    <property type="match status" value="1"/>
</dbReference>
<evidence type="ECO:0000256" key="3">
    <source>
        <dbReference type="ARBA" id="ARBA00023163"/>
    </source>
</evidence>
<keyword evidence="2 5" id="KW-0238">DNA-binding</keyword>
<sequence>MTMIKEPGVSPAAALFHGFSDPTRLAILRHLATGEHKVRELTEHLGLAQSTVSAHLACLAGCGLVASRPVGRASLYALAAEPELLQVLAAAERLLTVTGHAVELCPHSGTPGPDGPAAA</sequence>
<protein>
    <submittedName>
        <fullName evidence="5">DNA-binding transcriptional ArsR family regulator</fullName>
    </submittedName>
</protein>
<dbReference type="NCBIfam" id="NF033788">
    <property type="entry name" value="HTH_metalloreg"/>
    <property type="match status" value="1"/>
</dbReference>
<dbReference type="GO" id="GO:0003700">
    <property type="term" value="F:DNA-binding transcription factor activity"/>
    <property type="evidence" value="ECO:0007669"/>
    <property type="project" value="InterPro"/>
</dbReference>
<dbReference type="AlphaFoldDB" id="A0A7W7M247"/>
<keyword evidence="6" id="KW-1185">Reference proteome</keyword>
<reference evidence="5 6" key="1">
    <citation type="submission" date="2020-08" db="EMBL/GenBank/DDBJ databases">
        <title>Sequencing the genomes of 1000 actinobacteria strains.</title>
        <authorList>
            <person name="Klenk H.-P."/>
        </authorList>
    </citation>
    <scope>NUCLEOTIDE SEQUENCE [LARGE SCALE GENOMIC DNA]</scope>
    <source>
        <strain evidence="5 6">DSM 23974</strain>
    </source>
</reference>
<dbReference type="InterPro" id="IPR036388">
    <property type="entry name" value="WH-like_DNA-bd_sf"/>
</dbReference>
<gene>
    <name evidence="5" type="ORF">HDA30_000253</name>
</gene>
<dbReference type="CDD" id="cd00090">
    <property type="entry name" value="HTH_ARSR"/>
    <property type="match status" value="1"/>
</dbReference>
<dbReference type="InterPro" id="IPR036390">
    <property type="entry name" value="WH_DNA-bd_sf"/>
</dbReference>
<organism evidence="5 6">
    <name type="scientific">Micrococcus cohnii</name>
    <dbReference type="NCBI Taxonomy" id="993416"/>
    <lineage>
        <taxon>Bacteria</taxon>
        <taxon>Bacillati</taxon>
        <taxon>Actinomycetota</taxon>
        <taxon>Actinomycetes</taxon>
        <taxon>Micrococcales</taxon>
        <taxon>Micrococcaceae</taxon>
        <taxon>Micrococcus</taxon>
    </lineage>
</organism>
<dbReference type="InterPro" id="IPR011991">
    <property type="entry name" value="ArsR-like_HTH"/>
</dbReference>
<feature type="domain" description="HTH arsR-type" evidence="4">
    <location>
        <begin position="4"/>
        <end position="99"/>
    </location>
</feature>
<dbReference type="PROSITE" id="PS50987">
    <property type="entry name" value="HTH_ARSR_2"/>
    <property type="match status" value="1"/>
</dbReference>
<dbReference type="Gene3D" id="1.10.10.10">
    <property type="entry name" value="Winged helix-like DNA-binding domain superfamily/Winged helix DNA-binding domain"/>
    <property type="match status" value="1"/>
</dbReference>